<comment type="caution">
    <text evidence="3">The sequence shown here is derived from an EMBL/GenBank/DDBJ whole genome shotgun (WGS) entry which is preliminary data.</text>
</comment>
<evidence type="ECO:0000259" key="2">
    <source>
        <dbReference type="PROSITE" id="PS50263"/>
    </source>
</evidence>
<dbReference type="PANTHER" id="PTHR43674:SF2">
    <property type="entry name" value="BETA-UREIDOPROPIONASE"/>
    <property type="match status" value="1"/>
</dbReference>
<dbReference type="Proteomes" id="UP000638570">
    <property type="component" value="Unassembled WGS sequence"/>
</dbReference>
<feature type="domain" description="CN hydrolase" evidence="2">
    <location>
        <begin position="8"/>
        <end position="240"/>
    </location>
</feature>
<dbReference type="SUPFAM" id="SSF56317">
    <property type="entry name" value="Carbon-nitrogen hydrolase"/>
    <property type="match status" value="1"/>
</dbReference>
<dbReference type="InterPro" id="IPR003010">
    <property type="entry name" value="C-N_Hydrolase"/>
</dbReference>
<organism evidence="3 4">
    <name type="scientific">Zobellella iuensis</name>
    <dbReference type="NCBI Taxonomy" id="2803811"/>
    <lineage>
        <taxon>Bacteria</taxon>
        <taxon>Pseudomonadati</taxon>
        <taxon>Pseudomonadota</taxon>
        <taxon>Gammaproteobacteria</taxon>
        <taxon>Aeromonadales</taxon>
        <taxon>Aeromonadaceae</taxon>
        <taxon>Zobellella</taxon>
    </lineage>
</organism>
<evidence type="ECO:0000256" key="1">
    <source>
        <dbReference type="ARBA" id="ARBA00022801"/>
    </source>
</evidence>
<evidence type="ECO:0000313" key="4">
    <source>
        <dbReference type="Proteomes" id="UP000638570"/>
    </source>
</evidence>
<sequence length="260" mass="27273">MNNSTLIVGLAQIQAEKGDLVNNLKTHLEFIAASARLGADLVAFPELSLTGYELELAAELALEAGSSVLTELSRAAVRHRIVVVAGCPLKNGAGKPFIGAVICFSDGRVEYYAKQYLHPGEEQYCAPGHRNYQFPVKGHRVALAICADFGEARHGRDAKAAGAGFYLASALISEQGFAADSRMLSSLAARLAVPVLLCNHVGATGGWVACGNSGFWDGAGRPVFAARGANTGLVLCTLGEEPQAGRFYPIQAEPASTVSL</sequence>
<proteinExistence type="predicted"/>
<reference evidence="4" key="1">
    <citation type="submission" date="2021-01" db="EMBL/GenBank/DDBJ databases">
        <title>Genome public.</title>
        <authorList>
            <person name="Liu C."/>
            <person name="Sun Q."/>
        </authorList>
    </citation>
    <scope>NUCLEOTIDE SEQUENCE [LARGE SCALE GENOMIC DNA]</scope>
    <source>
        <strain evidence="4">CGMCC 1.18722</strain>
    </source>
</reference>
<dbReference type="PROSITE" id="PS50263">
    <property type="entry name" value="CN_HYDROLASE"/>
    <property type="match status" value="1"/>
</dbReference>
<dbReference type="RefSeq" id="WP_202084188.1">
    <property type="nucleotide sequence ID" value="NZ_JAERTZ010000018.1"/>
</dbReference>
<protein>
    <submittedName>
        <fullName evidence="3">Carbon-nitrogen hydrolase family protein</fullName>
    </submittedName>
</protein>
<dbReference type="InterPro" id="IPR036526">
    <property type="entry name" value="C-N_Hydrolase_sf"/>
</dbReference>
<keyword evidence="1 3" id="KW-0378">Hydrolase</keyword>
<gene>
    <name evidence="3" type="ORF">JKV55_08600</name>
</gene>
<dbReference type="CDD" id="cd07197">
    <property type="entry name" value="nitrilase"/>
    <property type="match status" value="1"/>
</dbReference>
<dbReference type="InterPro" id="IPR050345">
    <property type="entry name" value="Aliph_Amidase/BUP"/>
</dbReference>
<dbReference type="Pfam" id="PF00795">
    <property type="entry name" value="CN_hydrolase"/>
    <property type="match status" value="1"/>
</dbReference>
<dbReference type="GO" id="GO:0016787">
    <property type="term" value="F:hydrolase activity"/>
    <property type="evidence" value="ECO:0007669"/>
    <property type="project" value="UniProtKB-KW"/>
</dbReference>
<evidence type="ECO:0000313" key="3">
    <source>
        <dbReference type="EMBL" id="MBL1377388.1"/>
    </source>
</evidence>
<dbReference type="EMBL" id="JAERTZ010000018">
    <property type="protein sequence ID" value="MBL1377388.1"/>
    <property type="molecule type" value="Genomic_DNA"/>
</dbReference>
<dbReference type="Gene3D" id="3.60.110.10">
    <property type="entry name" value="Carbon-nitrogen hydrolase"/>
    <property type="match status" value="1"/>
</dbReference>
<name>A0ABS1QTE8_9GAMM</name>
<keyword evidence="4" id="KW-1185">Reference proteome</keyword>
<accession>A0ABS1QTE8</accession>
<dbReference type="PANTHER" id="PTHR43674">
    <property type="entry name" value="NITRILASE C965.09-RELATED"/>
    <property type="match status" value="1"/>
</dbReference>